<evidence type="ECO:0000313" key="3">
    <source>
        <dbReference type="EMBL" id="NEX75854.1"/>
    </source>
</evidence>
<dbReference type="PANTHER" id="PTHR36845">
    <property type="entry name" value="HYDROLASE, PUTATIVE (AFU_ORTHOLOGUE AFUA_7G05090)-RELATED"/>
    <property type="match status" value="1"/>
</dbReference>
<dbReference type="Proteomes" id="UP000480681">
    <property type="component" value="Unassembled WGS sequence"/>
</dbReference>
<proteinExistence type="inferred from homology"/>
<dbReference type="Gene3D" id="1.50.10.10">
    <property type="match status" value="1"/>
</dbReference>
<dbReference type="InterPro" id="IPR008928">
    <property type="entry name" value="6-hairpin_glycosidase_sf"/>
</dbReference>
<accession>A0AAW9YDH3</accession>
<gene>
    <name evidence="3" type="ORF">G4911_14110</name>
</gene>
<protein>
    <submittedName>
        <fullName evidence="3">Glycosyl hydrolase</fullName>
    </submittedName>
</protein>
<keyword evidence="1 3" id="KW-0378">Hydrolase</keyword>
<comment type="similarity">
    <text evidence="2">Belongs to the glycosyl hydrolase 88 family.</text>
</comment>
<dbReference type="SUPFAM" id="SSF48208">
    <property type="entry name" value="Six-hairpin glycosidases"/>
    <property type="match status" value="1"/>
</dbReference>
<dbReference type="RefSeq" id="WP_163148817.1">
    <property type="nucleotide sequence ID" value="NZ_JAAIKZ010000022.1"/>
</dbReference>
<reference evidence="3 4" key="1">
    <citation type="submission" date="2020-02" db="EMBL/GenBank/DDBJ databases">
        <title>Genome sequencing of Aeromonas rivipollensis.</title>
        <authorList>
            <person name="Fono-Tamo Ubani E.K."/>
            <person name="Lekota K.E."/>
        </authorList>
    </citation>
    <scope>NUCLEOTIDE SEQUENCE [LARGE SCALE GENOMIC DNA]</scope>
    <source>
        <strain evidence="3 4">G87</strain>
    </source>
</reference>
<dbReference type="AlphaFoldDB" id="A0AAW9YDH3"/>
<dbReference type="GO" id="GO:0052757">
    <property type="term" value="F:chondroitin hydrolase activity"/>
    <property type="evidence" value="ECO:0007669"/>
    <property type="project" value="TreeGrafter"/>
</dbReference>
<organism evidence="3 4">
    <name type="scientific">Aeromonas rivipollensis</name>
    <dbReference type="NCBI Taxonomy" id="948519"/>
    <lineage>
        <taxon>Bacteria</taxon>
        <taxon>Pseudomonadati</taxon>
        <taxon>Pseudomonadota</taxon>
        <taxon>Gammaproteobacteria</taxon>
        <taxon>Aeromonadales</taxon>
        <taxon>Aeromonadaceae</taxon>
        <taxon>Aeromonas</taxon>
    </lineage>
</organism>
<evidence type="ECO:0000256" key="2">
    <source>
        <dbReference type="ARBA" id="ARBA00038358"/>
    </source>
</evidence>
<dbReference type="InterPro" id="IPR052369">
    <property type="entry name" value="UG_Glycosaminoglycan_Hydrolase"/>
</dbReference>
<dbReference type="PANTHER" id="PTHR36845:SF1">
    <property type="entry name" value="HYDROLASE, PUTATIVE (AFU_ORTHOLOGUE AFUA_7G05090)-RELATED"/>
    <property type="match status" value="1"/>
</dbReference>
<name>A0AAW9YDH3_9GAMM</name>
<dbReference type="EMBL" id="JAAIKZ010000022">
    <property type="protein sequence ID" value="NEX75854.1"/>
    <property type="molecule type" value="Genomic_DNA"/>
</dbReference>
<comment type="caution">
    <text evidence="3">The sequence shown here is derived from an EMBL/GenBank/DDBJ whole genome shotgun (WGS) entry which is preliminary data.</text>
</comment>
<evidence type="ECO:0000256" key="1">
    <source>
        <dbReference type="ARBA" id="ARBA00022801"/>
    </source>
</evidence>
<sequence length="373" mass="42086">MKKCIIKGIINKISENIQYIGTDNPKIGNPDFTWNFCEPGYWVAGFYVGELWAAYMLTGEQRFANQARARYPFFKNLLNEPELINHDLGFLFSLSAVADYKLTGNTEARELGLRAAEALRAQFQQVGEFIQAWPLTKHNLERRNELAAGRMLIDSFENMALLFWAAEETGIKSFYNVARAHSITAVRYLIRDDGSTFHTFKFDPATQAPICGETMQGYSDDSAWSRGHAWAIHGLSQIYRYTHEQLFLDAARVLADYALEHLNDDGLCPWDYLDPTEGRTIIDSSACAITCAGLAALGALDPIHGSRYTEAATDLFNSLTQKCSLLNEPAAQGLLDYGAYFVRRGDIRAMLPYGDYFYLEAAVRLQGKHDLFW</sequence>
<evidence type="ECO:0000313" key="4">
    <source>
        <dbReference type="Proteomes" id="UP000480681"/>
    </source>
</evidence>
<dbReference type="GO" id="GO:0000272">
    <property type="term" value="P:polysaccharide catabolic process"/>
    <property type="evidence" value="ECO:0007669"/>
    <property type="project" value="TreeGrafter"/>
</dbReference>
<dbReference type="InterPro" id="IPR012341">
    <property type="entry name" value="6hp_glycosidase-like_sf"/>
</dbReference>